<feature type="compositionally biased region" description="Low complexity" evidence="1">
    <location>
        <begin position="906"/>
        <end position="921"/>
    </location>
</feature>
<dbReference type="Proteomes" id="UP000553632">
    <property type="component" value="Unassembled WGS sequence"/>
</dbReference>
<dbReference type="InterPro" id="IPR055411">
    <property type="entry name" value="LRR_FXL15/At3g58940/PEG3-like"/>
</dbReference>
<gene>
    <name evidence="3" type="ORF">FOZ63_007049</name>
</gene>
<feature type="domain" description="F-box/LRR-repeat protein 15/At3g58940/PEG3-like LRR" evidence="2">
    <location>
        <begin position="502"/>
        <end position="594"/>
    </location>
</feature>
<reference evidence="3 4" key="1">
    <citation type="submission" date="2020-04" db="EMBL/GenBank/DDBJ databases">
        <title>Perkinsus olseni comparative genomics.</title>
        <authorList>
            <person name="Bogema D.R."/>
        </authorList>
    </citation>
    <scope>NUCLEOTIDE SEQUENCE [LARGE SCALE GENOMIC DNA]</scope>
    <source>
        <strain evidence="3 4">ATCC PRA-207</strain>
    </source>
</reference>
<evidence type="ECO:0000313" key="4">
    <source>
        <dbReference type="Proteomes" id="UP000553632"/>
    </source>
</evidence>
<feature type="compositionally biased region" description="Basic and acidic residues" evidence="1">
    <location>
        <begin position="67"/>
        <end position="78"/>
    </location>
</feature>
<dbReference type="PANTHER" id="PTHR31639">
    <property type="entry name" value="F-BOX PROTEIN-LIKE"/>
    <property type="match status" value="1"/>
</dbReference>
<feature type="region of interest" description="Disordered" evidence="1">
    <location>
        <begin position="894"/>
        <end position="991"/>
    </location>
</feature>
<name>A0A7J6PGN1_PEROL</name>
<feature type="non-terminal residue" evidence="3">
    <location>
        <position position="1"/>
    </location>
</feature>
<feature type="compositionally biased region" description="Acidic residues" evidence="1">
    <location>
        <begin position="935"/>
        <end position="949"/>
    </location>
</feature>
<evidence type="ECO:0000256" key="1">
    <source>
        <dbReference type="SAM" id="MobiDB-lite"/>
    </source>
</evidence>
<dbReference type="Pfam" id="PF24758">
    <property type="entry name" value="LRR_At5g56370"/>
    <property type="match status" value="1"/>
</dbReference>
<evidence type="ECO:0000259" key="2">
    <source>
        <dbReference type="Pfam" id="PF24758"/>
    </source>
</evidence>
<feature type="region of interest" description="Disordered" evidence="1">
    <location>
        <begin position="805"/>
        <end position="855"/>
    </location>
</feature>
<keyword evidence="4" id="KW-1185">Reference proteome</keyword>
<comment type="caution">
    <text evidence="3">The sequence shown here is derived from an EMBL/GenBank/DDBJ whole genome shotgun (WGS) entry which is preliminary data.</text>
</comment>
<dbReference type="SUPFAM" id="SSF52047">
    <property type="entry name" value="RNI-like"/>
    <property type="match status" value="1"/>
</dbReference>
<dbReference type="EMBL" id="JABANO010039156">
    <property type="protein sequence ID" value="KAF4695338.1"/>
    <property type="molecule type" value="Genomic_DNA"/>
</dbReference>
<accession>A0A7J6PGN1</accession>
<feature type="region of interest" description="Disordered" evidence="1">
    <location>
        <begin position="66"/>
        <end position="100"/>
    </location>
</feature>
<sequence>MSSEEVVLNERGSLLNFNDELLVSVFLWLLEPEDVTHRHILPITKPITNISSVVDTNGDEGEVVMTSKEESGPDRGHLADTPGGRGATTSDDGIRTSAPNGAQPLKAAVLTGREVLRSLCSRTRRIIDSLCGVLSVRLKDLVDGGVVNDYDAPSAALPSRITCLNYIFDLTGVHSTSLRGPLNTIVNFINTTTYTPGEAPSRTTALLTPPARVHLLNINPWMLEPSGRCIRDVFGVVRDIEENNKSCFAQREGDAFNDKKKTRGGLYASRRIEIVRMTLSGFIIHQQELPPLKITLNNLRFLSLTYCTIPLSGHASPVAVRQVPWLPSMPLLESLELRHMIAVDASGGSCGTMAADQGGLSIGSTELADALLEGILHRLPSLKDLFIDSSASIVSPDIAANAPRLQHLTMSHCPRLRPISVEKAARECKGLKLLDIRTLTHLANEVHSHALVGIECLRLPPGVKEEYLKPILSRDRDDHRSGPYSRCLQSLTLSEIDDIDLSVADASLQTLFLCRSERMPLPSISSFTAGQHLRYLSISFCRLDPARFRVSGTFSNLEILSLHNVVYSRNQLSLLLASTPSLTALDIALCDQATTRQRDANAPRDELEPLRVPGSNPPIPLKFPRLRYLRISGSKRVHYSAIVPSIISNASVLEQLELLKIPPVYSISSPSPRLASITVSLVPPTPSTRVRLVRDILNDSAADGGQKLLLQHYEKSEVDLFVAALTRQCWSMKSLVLSGCCLQQQQPPPLIHCASSHASTLTRMVREYEAMMGDESMLIPSGRDTRLMIVRDHIQAALNQDDSRSLASSQTACDTRSRPSSKRCSDAYDTAIPEEDGEGTVLGHSTSDDNHTPGYRLSDDDSLMLEVIIQQTTAVALGLLARLVAVNEIMYSTNQQQGQARAPTATTPYSTLETSPTPTSPAHTVQRRSDGRVENDDDDDYDDEDEDEALPQVIEMTSPTAMTPPSPDLADQGEIALPTPPPPSISVAPHPPALHTIQQLLLMHRMPMSGLELDAPVGSTEWDSCYKETMAVLMSAPVRMAFCILAGDDRSMGLDSQEDITGVKEGPLGAAELNRGEAACHNRESPERGHPSLSGARHRAVYEYGKAYQSMMDKFISMRTAQITVMSQLPERQQQQMLWKGLLIQSTGAYTREGAYSAKIMTHRKALLRYKQSPRELQDYLSTRRLVNEELAALLRRRLARVPQTDRWGARCRPPEDREVDIIAGCLRNALTPAGVIGGGIAILPLREGASYLPKLFENLPIHLMAPLLVDRLTASSSSPNTGYSCQPSADVGLVSQFCELMEMCISMHIQYDTIELKQPGYHVLQTAIAEANALDRSTRGPLPAFPIEVQDNLPLIRVGVAMVSTAKAELEARRRPVG</sequence>
<feature type="compositionally biased region" description="Pro residues" evidence="1">
    <location>
        <begin position="978"/>
        <end position="991"/>
    </location>
</feature>
<dbReference type="PANTHER" id="PTHR31639:SF256">
    <property type="entry name" value="OS07G0242900 PROTEIN"/>
    <property type="match status" value="1"/>
</dbReference>
<dbReference type="InterPro" id="IPR032675">
    <property type="entry name" value="LRR_dom_sf"/>
</dbReference>
<proteinExistence type="predicted"/>
<feature type="compositionally biased region" description="Polar residues" evidence="1">
    <location>
        <begin position="805"/>
        <end position="814"/>
    </location>
</feature>
<dbReference type="Gene3D" id="3.80.10.10">
    <property type="entry name" value="Ribonuclease Inhibitor"/>
    <property type="match status" value="2"/>
</dbReference>
<organism evidence="3 4">
    <name type="scientific">Perkinsus olseni</name>
    <name type="common">Perkinsus atlanticus</name>
    <dbReference type="NCBI Taxonomy" id="32597"/>
    <lineage>
        <taxon>Eukaryota</taxon>
        <taxon>Sar</taxon>
        <taxon>Alveolata</taxon>
        <taxon>Perkinsozoa</taxon>
        <taxon>Perkinsea</taxon>
        <taxon>Perkinsida</taxon>
        <taxon>Perkinsidae</taxon>
        <taxon>Perkinsus</taxon>
    </lineage>
</organism>
<evidence type="ECO:0000313" key="3">
    <source>
        <dbReference type="EMBL" id="KAF4695338.1"/>
    </source>
</evidence>
<protein>
    <recommendedName>
        <fullName evidence="2">F-box/LRR-repeat protein 15/At3g58940/PEG3-like LRR domain-containing protein</fullName>
    </recommendedName>
</protein>